<dbReference type="Proteomes" id="UP000836788">
    <property type="component" value="Chromosome 11"/>
</dbReference>
<reference evidence="1" key="1">
    <citation type="submission" date="2022-02" db="EMBL/GenBank/DDBJ databases">
        <authorList>
            <person name="Giguere J D."/>
        </authorList>
    </citation>
    <scope>NUCLEOTIDE SEQUENCE</scope>
    <source>
        <strain evidence="1">CCAP 1055/1</strain>
    </source>
</reference>
<dbReference type="AlphaFoldDB" id="A0A8J9X1D6"/>
<protein>
    <recommendedName>
        <fullName evidence="2">NarL family transcriptional regulator</fullName>
    </recommendedName>
</protein>
<evidence type="ECO:0008006" key="2">
    <source>
        <dbReference type="Google" id="ProtNLM"/>
    </source>
</evidence>
<dbReference type="GO" id="GO:0030170">
    <property type="term" value="F:pyridoxal phosphate binding"/>
    <property type="evidence" value="ECO:0007669"/>
    <property type="project" value="TreeGrafter"/>
</dbReference>
<sequence length="363" mass="40241">EIAAVIEALRDGFLAPGPKTEDFEHQVSSLFGKQHGLMVNSGSSANLLALNAFGFKPGDEVVTAACTFATVIAPLLQLGVKPVFVDVDPSAYVPTVDAIMEAVTSKTVMIWLANLVGAKPDWEELRCRTNLPLWEDSCDTISVTTVTDVSMTSFYASHMITAGGGGGMIMGNNREFIEKCRMFRDWGRVGNNSEALEDRFTSSIDGIPYDGKFLYGVVGYNMKSTEMNAAFGLAQLKKLPSFRAIRRANFDRFMLKLKASKTFVLPKEKKAFDWLAFPLLHSKRGEVLQFLEGNDIQTRVLFAGNITRHPAYRHLFVSESAFPNSDRIMAEGFLLGCHHGTTFEQIDRACELLLQFEKNLEVI</sequence>
<dbReference type="InterPro" id="IPR000653">
    <property type="entry name" value="DegT/StrS_aminotransferase"/>
</dbReference>
<dbReference type="InterPro" id="IPR015422">
    <property type="entry name" value="PyrdxlP-dep_Trfase_small"/>
</dbReference>
<dbReference type="GO" id="GO:0000271">
    <property type="term" value="P:polysaccharide biosynthetic process"/>
    <property type="evidence" value="ECO:0007669"/>
    <property type="project" value="TreeGrafter"/>
</dbReference>
<dbReference type="PANTHER" id="PTHR30244">
    <property type="entry name" value="TRANSAMINASE"/>
    <property type="match status" value="1"/>
</dbReference>
<accession>A0A8J9X1D6</accession>
<evidence type="ECO:0000313" key="1">
    <source>
        <dbReference type="EMBL" id="CAG9278954.1"/>
    </source>
</evidence>
<proteinExistence type="predicted"/>
<feature type="non-terminal residue" evidence="1">
    <location>
        <position position="1"/>
    </location>
</feature>
<dbReference type="GO" id="GO:0008483">
    <property type="term" value="F:transaminase activity"/>
    <property type="evidence" value="ECO:0007669"/>
    <property type="project" value="TreeGrafter"/>
</dbReference>
<dbReference type="EMBL" id="OU594952">
    <property type="protein sequence ID" value="CAG9278954.1"/>
    <property type="molecule type" value="Genomic_DNA"/>
</dbReference>
<dbReference type="PIRSF" id="PIRSF000390">
    <property type="entry name" value="PLP_StrS"/>
    <property type="match status" value="1"/>
</dbReference>
<gene>
    <name evidence="1" type="ORF">PTTT1_LOCUS8540</name>
</gene>
<dbReference type="InterPro" id="IPR015424">
    <property type="entry name" value="PyrdxlP-dep_Trfase"/>
</dbReference>
<dbReference type="Pfam" id="PF01041">
    <property type="entry name" value="DegT_DnrJ_EryC1"/>
    <property type="match status" value="1"/>
</dbReference>
<dbReference type="Gene3D" id="3.40.640.10">
    <property type="entry name" value="Type I PLP-dependent aspartate aminotransferase-like (Major domain)"/>
    <property type="match status" value="1"/>
</dbReference>
<dbReference type="PANTHER" id="PTHR30244:SF34">
    <property type="entry name" value="DTDP-4-AMINO-4,6-DIDEOXYGALACTOSE TRANSAMINASE"/>
    <property type="match status" value="1"/>
</dbReference>
<dbReference type="InterPro" id="IPR015421">
    <property type="entry name" value="PyrdxlP-dep_Trfase_major"/>
</dbReference>
<name>A0A8J9X1D6_PHATR</name>
<dbReference type="SUPFAM" id="SSF53383">
    <property type="entry name" value="PLP-dependent transferases"/>
    <property type="match status" value="1"/>
</dbReference>
<organism evidence="1">
    <name type="scientific">Phaeodactylum tricornutum</name>
    <name type="common">Diatom</name>
    <dbReference type="NCBI Taxonomy" id="2850"/>
    <lineage>
        <taxon>Eukaryota</taxon>
        <taxon>Sar</taxon>
        <taxon>Stramenopiles</taxon>
        <taxon>Ochrophyta</taxon>
        <taxon>Bacillariophyta</taxon>
        <taxon>Bacillariophyceae</taxon>
        <taxon>Bacillariophycidae</taxon>
        <taxon>Naviculales</taxon>
        <taxon>Phaeodactylaceae</taxon>
        <taxon>Phaeodactylum</taxon>
    </lineage>
</organism>
<dbReference type="Gene3D" id="3.90.1150.10">
    <property type="entry name" value="Aspartate Aminotransferase, domain 1"/>
    <property type="match status" value="1"/>
</dbReference>